<feature type="chain" id="PRO_5018014011" description="Tyrosine-protein kinase ephrin type A/B receptor-like domain-containing protein" evidence="1">
    <location>
        <begin position="19"/>
        <end position="541"/>
    </location>
</feature>
<organism evidence="2 3">
    <name type="scientific">Plasmodiophora brassicae</name>
    <name type="common">Clubroot disease agent</name>
    <dbReference type="NCBI Taxonomy" id="37360"/>
    <lineage>
        <taxon>Eukaryota</taxon>
        <taxon>Sar</taxon>
        <taxon>Rhizaria</taxon>
        <taxon>Endomyxa</taxon>
        <taxon>Phytomyxea</taxon>
        <taxon>Plasmodiophorida</taxon>
        <taxon>Plasmodiophoridae</taxon>
        <taxon>Plasmodiophora</taxon>
    </lineage>
</organism>
<dbReference type="PANTHER" id="PTHR46104">
    <property type="entry name" value="GENE 9195-RELATED-RELATED"/>
    <property type="match status" value="1"/>
</dbReference>
<dbReference type="SUPFAM" id="SSF57184">
    <property type="entry name" value="Growth factor receptor domain"/>
    <property type="match status" value="2"/>
</dbReference>
<evidence type="ECO:0000313" key="2">
    <source>
        <dbReference type="EMBL" id="SPQ96663.1"/>
    </source>
</evidence>
<evidence type="ECO:0008006" key="4">
    <source>
        <dbReference type="Google" id="ProtNLM"/>
    </source>
</evidence>
<dbReference type="Gene3D" id="2.10.50.10">
    <property type="entry name" value="Tumor Necrosis Factor Receptor, subunit A, domain 2"/>
    <property type="match status" value="5"/>
</dbReference>
<gene>
    <name evidence="2" type="ORF">PLBR_LOCUS3878</name>
</gene>
<evidence type="ECO:0000313" key="3">
    <source>
        <dbReference type="Proteomes" id="UP000290189"/>
    </source>
</evidence>
<dbReference type="Proteomes" id="UP000290189">
    <property type="component" value="Unassembled WGS sequence"/>
</dbReference>
<accession>A0A3P3Y920</accession>
<dbReference type="PANTHER" id="PTHR46104:SF1">
    <property type="entry name" value="GENE 9195-RELATED"/>
    <property type="match status" value="1"/>
</dbReference>
<reference evidence="2 3" key="1">
    <citation type="submission" date="2018-03" db="EMBL/GenBank/DDBJ databases">
        <authorList>
            <person name="Fogelqvist J."/>
        </authorList>
    </citation>
    <scope>NUCLEOTIDE SEQUENCE [LARGE SCALE GENOMIC DNA]</scope>
</reference>
<keyword evidence="1" id="KW-0732">Signal</keyword>
<protein>
    <recommendedName>
        <fullName evidence="4">Tyrosine-protein kinase ephrin type A/B receptor-like domain-containing protein</fullName>
    </recommendedName>
</protein>
<proteinExistence type="predicted"/>
<name>A0A3P3Y920_PLABS</name>
<dbReference type="InterPro" id="IPR009030">
    <property type="entry name" value="Growth_fac_rcpt_cys_sf"/>
</dbReference>
<dbReference type="EMBL" id="OVEO01000006">
    <property type="protein sequence ID" value="SPQ96663.1"/>
    <property type="molecule type" value="Genomic_DNA"/>
</dbReference>
<geneLocation type="mitochondrion" evidence="2"/>
<feature type="signal peptide" evidence="1">
    <location>
        <begin position="1"/>
        <end position="18"/>
    </location>
</feature>
<evidence type="ECO:0000256" key="1">
    <source>
        <dbReference type="SAM" id="SignalP"/>
    </source>
</evidence>
<keyword evidence="2" id="KW-0496">Mitochondrion</keyword>
<sequence length="541" mass="54203">MALLQRLLTLLVLGRGWAAPSCLLGPTCPPGSVCPTGSSRPLPCPVGRFVPTPGSVGYGDCLACTPGFYCNASGLSAPSGPCAPGYYCPSGSTSATAVTCPSGNYCPGAAPAPVPCSPGTYQNTTGSSSCSPCLQGFRCPTSGLASYLPCLPGHFCPGSTISTENPCPAGRYSPSTQLTSASQCLPCPPGKYCAGTANTAPTAPCAPGFACFGGASAATPADNVTGQACAPGAFCPSGSTRALPCPAGSYCATSQLTNTSGFCDAGYICYGSATRSAPTDGVTGIRVPAGFWSASGDVSPTPCPVGRFAPSPGNPSPSSCLLCTPGFYCASTGLSGPTAPCTSGYYCPSGTIAPTLLCPPGSQCPQQAATAMPCPAGTYQDLYGQALCKTCPQGYFCAGSGNTGFALCPPGAYCPSNTTFANQFPCPSGTFSNLTGLVTAAECTPCPPSQYCLGVGQTQPTASCWPGWVLLQWGFDKPNAAVRVMPSWKVLPVCEFAASVVRSGNVHGGDGEHERVGVCAMPGRAVLPRVGSGGHDREQPV</sequence>
<dbReference type="SMART" id="SM01411">
    <property type="entry name" value="Ephrin_rec_like"/>
    <property type="match status" value="7"/>
</dbReference>
<dbReference type="AlphaFoldDB" id="A0A3P3Y920"/>